<dbReference type="EMBL" id="JBBUTG010000002">
    <property type="protein sequence ID" value="MEK8029952.1"/>
    <property type="molecule type" value="Genomic_DNA"/>
</dbReference>
<reference evidence="1 2" key="1">
    <citation type="submission" date="2024-04" db="EMBL/GenBank/DDBJ databases">
        <title>Novel species of the genus Ideonella isolated from streams.</title>
        <authorList>
            <person name="Lu H."/>
        </authorList>
    </citation>
    <scope>NUCLEOTIDE SEQUENCE [LARGE SCALE GENOMIC DNA]</scope>
    <source>
        <strain evidence="1 2">DXS29W</strain>
    </source>
</reference>
<dbReference type="RefSeq" id="WP_341424312.1">
    <property type="nucleotide sequence ID" value="NZ_JBBUTG010000002.1"/>
</dbReference>
<evidence type="ECO:0000313" key="2">
    <source>
        <dbReference type="Proteomes" id="UP001371218"/>
    </source>
</evidence>
<protein>
    <submittedName>
        <fullName evidence="1">Uncharacterized protein</fullName>
    </submittedName>
</protein>
<name>A0ABU9BJ08_9BURK</name>
<gene>
    <name evidence="1" type="ORF">AACH06_03880</name>
</gene>
<dbReference type="Proteomes" id="UP001371218">
    <property type="component" value="Unassembled WGS sequence"/>
</dbReference>
<accession>A0ABU9BJ08</accession>
<sequence length="67" mass="6906">MSAIASLGTSLLGGSATSGILQAFKPAMDAEMAAQMGQELQQMKDNREMDQLKHIGQLAKAAGDIAG</sequence>
<evidence type="ECO:0000313" key="1">
    <source>
        <dbReference type="EMBL" id="MEK8029952.1"/>
    </source>
</evidence>
<proteinExistence type="predicted"/>
<organism evidence="1 2">
    <name type="scientific">Ideonella lacteola</name>
    <dbReference type="NCBI Taxonomy" id="2984193"/>
    <lineage>
        <taxon>Bacteria</taxon>
        <taxon>Pseudomonadati</taxon>
        <taxon>Pseudomonadota</taxon>
        <taxon>Betaproteobacteria</taxon>
        <taxon>Burkholderiales</taxon>
        <taxon>Sphaerotilaceae</taxon>
        <taxon>Ideonella</taxon>
    </lineage>
</organism>
<keyword evidence="2" id="KW-1185">Reference proteome</keyword>
<comment type="caution">
    <text evidence="1">The sequence shown here is derived from an EMBL/GenBank/DDBJ whole genome shotgun (WGS) entry which is preliminary data.</text>
</comment>